<dbReference type="Proteomes" id="UP000244197">
    <property type="component" value="Unassembled WGS sequence"/>
</dbReference>
<dbReference type="Pfam" id="PF13744">
    <property type="entry name" value="HTH_37"/>
    <property type="match status" value="1"/>
</dbReference>
<dbReference type="RefSeq" id="WP_108187178.1">
    <property type="nucleotide sequence ID" value="NZ_PIFK01000003.1"/>
</dbReference>
<accession>A0A2T5F0V2</accession>
<dbReference type="SUPFAM" id="SSF47413">
    <property type="entry name" value="lambda repressor-like DNA-binding domains"/>
    <property type="match status" value="1"/>
</dbReference>
<evidence type="ECO:0000313" key="3">
    <source>
        <dbReference type="Proteomes" id="UP000244197"/>
    </source>
</evidence>
<protein>
    <recommendedName>
        <fullName evidence="1">HigA2-like helix-turn-helix domain-containing protein</fullName>
    </recommendedName>
</protein>
<proteinExistence type="predicted"/>
<organism evidence="2 3">
    <name type="scientific">Vibrio splendidus</name>
    <dbReference type="NCBI Taxonomy" id="29497"/>
    <lineage>
        <taxon>Bacteria</taxon>
        <taxon>Pseudomonadati</taxon>
        <taxon>Pseudomonadota</taxon>
        <taxon>Gammaproteobacteria</taxon>
        <taxon>Vibrionales</taxon>
        <taxon>Vibrionaceae</taxon>
        <taxon>Vibrio</taxon>
    </lineage>
</organism>
<sequence length="106" mass="12343">MENVKEAKDIRQDNQDIKYIIMDKIIHIKKINRYNQDLIGQMLSVSQPRVSDLLAKKTDKFSIDILLDYLRVFGWSLNLSMSKTGKLQVKLDKISPNFTGITYSHK</sequence>
<evidence type="ECO:0000313" key="2">
    <source>
        <dbReference type="EMBL" id="PTP39382.1"/>
    </source>
</evidence>
<name>A0A2T5F0V2_VIBSP</name>
<dbReference type="AlphaFoldDB" id="A0A2T5F0V2"/>
<comment type="caution">
    <text evidence="2">The sequence shown here is derived from an EMBL/GenBank/DDBJ whole genome shotgun (WGS) entry which is preliminary data.</text>
</comment>
<evidence type="ECO:0000259" key="1">
    <source>
        <dbReference type="Pfam" id="PF13744"/>
    </source>
</evidence>
<dbReference type="InterPro" id="IPR010982">
    <property type="entry name" value="Lambda_DNA-bd_dom_sf"/>
</dbReference>
<dbReference type="EMBL" id="PIFK01000003">
    <property type="protein sequence ID" value="PTP39382.1"/>
    <property type="molecule type" value="Genomic_DNA"/>
</dbReference>
<gene>
    <name evidence="2" type="ORF">CWO07_02105</name>
</gene>
<dbReference type="Gene3D" id="1.10.260.40">
    <property type="entry name" value="lambda repressor-like DNA-binding domains"/>
    <property type="match status" value="1"/>
</dbReference>
<dbReference type="InterPro" id="IPR039554">
    <property type="entry name" value="HigA2-like_HTH"/>
</dbReference>
<dbReference type="GO" id="GO:0003677">
    <property type="term" value="F:DNA binding"/>
    <property type="evidence" value="ECO:0007669"/>
    <property type="project" value="InterPro"/>
</dbReference>
<feature type="domain" description="HigA2-like helix-turn-helix" evidence="1">
    <location>
        <begin position="10"/>
        <end position="81"/>
    </location>
</feature>
<reference evidence="2 3" key="1">
    <citation type="submission" date="2017-11" db="EMBL/GenBank/DDBJ databases">
        <title>Population delineation of vibrios coincides with oyster pathogenicity.</title>
        <authorList>
            <person name="Bruto M."/>
            <person name="Labreuche Y."/>
            <person name="James A."/>
            <person name="Piel D."/>
            <person name="Chenivesse S."/>
            <person name="Petton B."/>
            <person name="Polz M.F."/>
            <person name="Le Roux F."/>
        </authorList>
    </citation>
    <scope>NUCLEOTIDE SEQUENCE [LARGE SCALE GENOMIC DNA]</scope>
    <source>
        <strain evidence="2 3">FF_144</strain>
    </source>
</reference>